<evidence type="ECO:0000256" key="3">
    <source>
        <dbReference type="PROSITE-ProRule" id="PRU00221"/>
    </source>
</evidence>
<dbReference type="InterPro" id="IPR015943">
    <property type="entry name" value="WD40/YVTN_repeat-like_dom_sf"/>
</dbReference>
<feature type="chain" id="PRO_5046863731" evidence="4">
    <location>
        <begin position="21"/>
        <end position="330"/>
    </location>
</feature>
<dbReference type="SUPFAM" id="SSF50998">
    <property type="entry name" value="Quinoprotein alcohol dehydrogenase-like"/>
    <property type="match status" value="1"/>
</dbReference>
<protein>
    <submittedName>
        <fullName evidence="5">WD40 repeat domain-containing protein</fullName>
    </submittedName>
</protein>
<proteinExistence type="predicted"/>
<organism evidence="5 6">
    <name type="scientific">Gilvimarinus algae</name>
    <dbReference type="NCBI Taxonomy" id="3058037"/>
    <lineage>
        <taxon>Bacteria</taxon>
        <taxon>Pseudomonadati</taxon>
        <taxon>Pseudomonadota</taxon>
        <taxon>Gammaproteobacteria</taxon>
        <taxon>Cellvibrionales</taxon>
        <taxon>Cellvibrionaceae</taxon>
        <taxon>Gilvimarinus</taxon>
    </lineage>
</organism>
<keyword evidence="4" id="KW-0732">Signal</keyword>
<dbReference type="Proteomes" id="UP001168380">
    <property type="component" value="Unassembled WGS sequence"/>
</dbReference>
<dbReference type="InterPro" id="IPR019775">
    <property type="entry name" value="WD40_repeat_CS"/>
</dbReference>
<keyword evidence="1 3" id="KW-0853">WD repeat</keyword>
<dbReference type="InterPro" id="IPR001680">
    <property type="entry name" value="WD40_rpt"/>
</dbReference>
<evidence type="ECO:0000256" key="2">
    <source>
        <dbReference type="ARBA" id="ARBA00022737"/>
    </source>
</evidence>
<dbReference type="Pfam" id="PF00400">
    <property type="entry name" value="WD40"/>
    <property type="match status" value="2"/>
</dbReference>
<evidence type="ECO:0000313" key="5">
    <source>
        <dbReference type="EMBL" id="MDO3381437.1"/>
    </source>
</evidence>
<feature type="repeat" description="WD" evidence="3">
    <location>
        <begin position="254"/>
        <end position="288"/>
    </location>
</feature>
<dbReference type="PANTHER" id="PTHR19879">
    <property type="entry name" value="TRANSCRIPTION INITIATION FACTOR TFIID"/>
    <property type="match status" value="1"/>
</dbReference>
<dbReference type="EMBL" id="JAULRT010000035">
    <property type="protein sequence ID" value="MDO3381437.1"/>
    <property type="molecule type" value="Genomic_DNA"/>
</dbReference>
<comment type="caution">
    <text evidence="5">The sequence shown here is derived from an EMBL/GenBank/DDBJ whole genome shotgun (WGS) entry which is preliminary data.</text>
</comment>
<name>A0ABT8TBF0_9GAMM</name>
<gene>
    <name evidence="5" type="ORF">QWI16_04580</name>
</gene>
<reference evidence="5" key="1">
    <citation type="submission" date="2023-07" db="EMBL/GenBank/DDBJ databases">
        <title>Gilvimarinus algae sp. nov., isolated from the surface of Kelp.</title>
        <authorList>
            <person name="Sun Y.Y."/>
            <person name="Gong Y."/>
            <person name="Du Z.J."/>
        </authorList>
    </citation>
    <scope>NUCLEOTIDE SEQUENCE</scope>
    <source>
        <strain evidence="5">SDUM040014</strain>
    </source>
</reference>
<feature type="repeat" description="WD" evidence="3">
    <location>
        <begin position="158"/>
        <end position="199"/>
    </location>
</feature>
<keyword evidence="2" id="KW-0677">Repeat</keyword>
<dbReference type="PROSITE" id="PS50294">
    <property type="entry name" value="WD_REPEATS_REGION"/>
    <property type="match status" value="1"/>
</dbReference>
<dbReference type="PROSITE" id="PS50082">
    <property type="entry name" value="WD_REPEATS_2"/>
    <property type="match status" value="2"/>
</dbReference>
<feature type="signal peptide" evidence="4">
    <location>
        <begin position="1"/>
        <end position="20"/>
    </location>
</feature>
<dbReference type="PROSITE" id="PS51257">
    <property type="entry name" value="PROKAR_LIPOPROTEIN"/>
    <property type="match status" value="1"/>
</dbReference>
<dbReference type="PROSITE" id="PS00678">
    <property type="entry name" value="WD_REPEATS_1"/>
    <property type="match status" value="2"/>
</dbReference>
<evidence type="ECO:0000313" key="6">
    <source>
        <dbReference type="Proteomes" id="UP001168380"/>
    </source>
</evidence>
<accession>A0ABT8TBF0</accession>
<evidence type="ECO:0000256" key="1">
    <source>
        <dbReference type="ARBA" id="ARBA00022574"/>
    </source>
</evidence>
<evidence type="ECO:0000256" key="4">
    <source>
        <dbReference type="SAM" id="SignalP"/>
    </source>
</evidence>
<keyword evidence="6" id="KW-1185">Reference proteome</keyword>
<sequence>MIKPPVWLFFSLLLSLPALLSCSPDPGPSAELEVAARSVQSGALAPDGTQAVIGSVYHGGSFWQLAERERLFNWNHSQSDMTLLLATAISPDGGWAATVDEQSLVLWNTREGQAAGFWRIPAEVLSVALGRYGNVALLGLGDGRGALYDVRGGGIFRSFAHEGRVNDVAVSDDLSVTLTGGEDFRVKVWDTQTGELRFERLYNEPVQEVALSGDGRRALAAAKYDRVEIFTTDTNQSLWQLPFANERVKRGLNITAARFSDDATYLLTGRPDGLVQLWDIDGQSEVYRWQLPKRKQWQPSATAVIDISFTDDPNRYRAISSNGFVYTLTY</sequence>
<dbReference type="Gene3D" id="2.130.10.10">
    <property type="entry name" value="YVTN repeat-like/Quinoprotein amine dehydrogenase"/>
    <property type="match status" value="2"/>
</dbReference>
<dbReference type="RefSeq" id="WP_302711574.1">
    <property type="nucleotide sequence ID" value="NZ_JAULRT010000035.1"/>
</dbReference>
<dbReference type="SMART" id="SM00320">
    <property type="entry name" value="WD40"/>
    <property type="match status" value="3"/>
</dbReference>
<dbReference type="InterPro" id="IPR011047">
    <property type="entry name" value="Quinoprotein_ADH-like_sf"/>
</dbReference>
<dbReference type="PANTHER" id="PTHR19879:SF9">
    <property type="entry name" value="TRANSCRIPTION INITIATION FACTOR TFIID SUBUNIT 5"/>
    <property type="match status" value="1"/>
</dbReference>